<dbReference type="InParanoid" id="A0A2V0P5H4"/>
<reference evidence="2 3" key="1">
    <citation type="journal article" date="2018" name="Sci. Rep.">
        <title>Raphidocelis subcapitata (=Pseudokirchneriella subcapitata) provides an insight into genome evolution and environmental adaptations in the Sphaeropleales.</title>
        <authorList>
            <person name="Suzuki S."/>
            <person name="Yamaguchi H."/>
            <person name="Nakajima N."/>
            <person name="Kawachi M."/>
        </authorList>
    </citation>
    <scope>NUCLEOTIDE SEQUENCE [LARGE SCALE GENOMIC DNA]</scope>
    <source>
        <strain evidence="2 3">NIES-35</strain>
    </source>
</reference>
<accession>A0A2V0P5H4</accession>
<comment type="caution">
    <text evidence="2">The sequence shown here is derived from an EMBL/GenBank/DDBJ whole genome shotgun (WGS) entry which is preliminary data.</text>
</comment>
<keyword evidence="3" id="KW-1185">Reference proteome</keyword>
<dbReference type="AlphaFoldDB" id="A0A2V0P5H4"/>
<feature type="compositionally biased region" description="Acidic residues" evidence="1">
    <location>
        <begin position="225"/>
        <end position="237"/>
    </location>
</feature>
<dbReference type="EMBL" id="BDRX01000056">
    <property type="protein sequence ID" value="GBF94819.1"/>
    <property type="molecule type" value="Genomic_DNA"/>
</dbReference>
<evidence type="ECO:0000313" key="3">
    <source>
        <dbReference type="Proteomes" id="UP000247498"/>
    </source>
</evidence>
<evidence type="ECO:0000256" key="1">
    <source>
        <dbReference type="SAM" id="MobiDB-lite"/>
    </source>
</evidence>
<sequence length="411" mass="41500">MSSSSSLSSSCAAPRSALGAAAEAGGPCCGLLRAKLGTALALVAQLFNGRHTNIALLQVWFRDPSPRAPKDPLQAEYHADPELALMSDPSFDGFRTASAQCRDCGRLSMPGRVFRSGAVQVVQDLRVLPSCLHPRSRLSGALEGRVGAALYLPVYDLARPEAGPVAVLEALLSPRAADSMLVANLMSFVASQLAAMQLSVSSPLPQPVLPSSLAGRRPRPPADLTDSDEDDDDDDANGETWPALPPAPKLPRRGAAPRHPAMAAPPPAAVAAAAAVAQAACGGPSSCGLGESYLTCSGDSACTVSAGGADASCGAFPRRAASPAAAGAATPAGSAATAPAALCRPRDVDDDGGDCGGMGPPRSKRPRFGGFGAAAAAGMRRTQSVPRSLSDLLREGQGEAAPAAAAAQEEL</sequence>
<dbReference type="Proteomes" id="UP000247498">
    <property type="component" value="Unassembled WGS sequence"/>
</dbReference>
<name>A0A2V0P5H4_9CHLO</name>
<protein>
    <submittedName>
        <fullName evidence="2">Uncharacterized protein</fullName>
    </submittedName>
</protein>
<organism evidence="2 3">
    <name type="scientific">Raphidocelis subcapitata</name>
    <dbReference type="NCBI Taxonomy" id="307507"/>
    <lineage>
        <taxon>Eukaryota</taxon>
        <taxon>Viridiplantae</taxon>
        <taxon>Chlorophyta</taxon>
        <taxon>core chlorophytes</taxon>
        <taxon>Chlorophyceae</taxon>
        <taxon>CS clade</taxon>
        <taxon>Sphaeropleales</taxon>
        <taxon>Selenastraceae</taxon>
        <taxon>Raphidocelis</taxon>
    </lineage>
</organism>
<proteinExistence type="predicted"/>
<gene>
    <name evidence="2" type="ORF">Rsub_07991</name>
</gene>
<feature type="region of interest" description="Disordered" evidence="1">
    <location>
        <begin position="209"/>
        <end position="263"/>
    </location>
</feature>
<feature type="compositionally biased region" description="Low complexity" evidence="1">
    <location>
        <begin position="328"/>
        <end position="341"/>
    </location>
</feature>
<dbReference type="OrthoDB" id="514480at2759"/>
<feature type="compositionally biased region" description="Low complexity" evidence="1">
    <location>
        <begin position="398"/>
        <end position="411"/>
    </location>
</feature>
<evidence type="ECO:0000313" key="2">
    <source>
        <dbReference type="EMBL" id="GBF94819.1"/>
    </source>
</evidence>
<feature type="region of interest" description="Disordered" evidence="1">
    <location>
        <begin position="328"/>
        <end position="411"/>
    </location>
</feature>